<dbReference type="Proteomes" id="UP001292094">
    <property type="component" value="Unassembled WGS sequence"/>
</dbReference>
<dbReference type="AlphaFoldDB" id="A0AAE1TVV9"/>
<dbReference type="EMBL" id="JAWZYT010003721">
    <property type="protein sequence ID" value="KAK4297065.1"/>
    <property type="molecule type" value="Genomic_DNA"/>
</dbReference>
<protein>
    <submittedName>
        <fullName evidence="2">Uncharacterized protein</fullName>
    </submittedName>
</protein>
<reference evidence="2" key="1">
    <citation type="submission" date="2023-11" db="EMBL/GenBank/DDBJ databases">
        <title>Genome assemblies of two species of porcelain crab, Petrolisthes cinctipes and Petrolisthes manimaculis (Anomura: Porcellanidae).</title>
        <authorList>
            <person name="Angst P."/>
        </authorList>
    </citation>
    <scope>NUCLEOTIDE SEQUENCE</scope>
    <source>
        <strain evidence="2">PB745_02</strain>
        <tissue evidence="2">Gill</tissue>
    </source>
</reference>
<comment type="caution">
    <text evidence="2">The sequence shown here is derived from an EMBL/GenBank/DDBJ whole genome shotgun (WGS) entry which is preliminary data.</text>
</comment>
<accession>A0AAE1TVV9</accession>
<keyword evidence="3" id="KW-1185">Reference proteome</keyword>
<evidence type="ECO:0000313" key="2">
    <source>
        <dbReference type="EMBL" id="KAK4297065.1"/>
    </source>
</evidence>
<gene>
    <name evidence="2" type="ORF">Pmani_030485</name>
</gene>
<feature type="compositionally biased region" description="Basic and acidic residues" evidence="1">
    <location>
        <begin position="1"/>
        <end position="31"/>
    </location>
</feature>
<feature type="region of interest" description="Disordered" evidence="1">
    <location>
        <begin position="1"/>
        <end position="47"/>
    </location>
</feature>
<name>A0AAE1TVV9_9EUCA</name>
<sequence length="103" mass="11160">MDREEREGIRSEGGERGEKMSGEGGERRSDIGRGMSGPQSKDVLASHSLTPTQLHLCSSTTPPLITTASTPVITTNFSNRLHLLHFLTHSLFSSTLNPLSLIS</sequence>
<evidence type="ECO:0000256" key="1">
    <source>
        <dbReference type="SAM" id="MobiDB-lite"/>
    </source>
</evidence>
<evidence type="ECO:0000313" key="3">
    <source>
        <dbReference type="Proteomes" id="UP001292094"/>
    </source>
</evidence>
<organism evidence="2 3">
    <name type="scientific">Petrolisthes manimaculis</name>
    <dbReference type="NCBI Taxonomy" id="1843537"/>
    <lineage>
        <taxon>Eukaryota</taxon>
        <taxon>Metazoa</taxon>
        <taxon>Ecdysozoa</taxon>
        <taxon>Arthropoda</taxon>
        <taxon>Crustacea</taxon>
        <taxon>Multicrustacea</taxon>
        <taxon>Malacostraca</taxon>
        <taxon>Eumalacostraca</taxon>
        <taxon>Eucarida</taxon>
        <taxon>Decapoda</taxon>
        <taxon>Pleocyemata</taxon>
        <taxon>Anomura</taxon>
        <taxon>Galatheoidea</taxon>
        <taxon>Porcellanidae</taxon>
        <taxon>Petrolisthes</taxon>
    </lineage>
</organism>
<proteinExistence type="predicted"/>